<evidence type="ECO:0000313" key="4">
    <source>
        <dbReference type="Proteomes" id="UP000696280"/>
    </source>
</evidence>
<dbReference type="OrthoDB" id="3473305at2759"/>
<dbReference type="InterPro" id="IPR045518">
    <property type="entry name" value="2EXR"/>
</dbReference>
<keyword evidence="4" id="KW-1185">Reference proteome</keyword>
<evidence type="ECO:0000259" key="2">
    <source>
        <dbReference type="Pfam" id="PF20150"/>
    </source>
</evidence>
<name>A0A9N9LCZ2_9HELO</name>
<evidence type="ECO:0000256" key="1">
    <source>
        <dbReference type="SAM" id="Coils"/>
    </source>
</evidence>
<keyword evidence="1" id="KW-0175">Coiled coil</keyword>
<dbReference type="Proteomes" id="UP000696280">
    <property type="component" value="Unassembled WGS sequence"/>
</dbReference>
<reference evidence="3" key="1">
    <citation type="submission" date="2021-07" db="EMBL/GenBank/DDBJ databases">
        <authorList>
            <person name="Durling M."/>
        </authorList>
    </citation>
    <scope>NUCLEOTIDE SEQUENCE</scope>
</reference>
<feature type="coiled-coil region" evidence="1">
    <location>
        <begin position="569"/>
        <end position="606"/>
    </location>
</feature>
<proteinExistence type="predicted"/>
<dbReference type="PANTHER" id="PTHR35910">
    <property type="entry name" value="2EXR DOMAIN-CONTAINING PROTEIN"/>
    <property type="match status" value="1"/>
</dbReference>
<dbReference type="Pfam" id="PF20150">
    <property type="entry name" value="2EXR"/>
    <property type="match status" value="1"/>
</dbReference>
<evidence type="ECO:0000313" key="3">
    <source>
        <dbReference type="EMBL" id="CAG8961967.1"/>
    </source>
</evidence>
<accession>A0A9N9LCZ2</accession>
<dbReference type="EMBL" id="CAJVRL010000121">
    <property type="protein sequence ID" value="CAG8961967.1"/>
    <property type="molecule type" value="Genomic_DNA"/>
</dbReference>
<sequence length="749" mass="85845">MIESLGAHRPDTFMQSRGCPKDTLIACIIWKKSDVYPICILQQPGFVPDPGEVICFPRPSWLPRPGPSLRPDGQYTTIAYHRMDDNQIASDIYNRLAGMHRLKGGLDARWNNDKVQLAAVSSDDGLLFRLAKVSHKDALIAVAQYLDYSYVPSSTSCMNERSNPLNNETHRWFWNDNEFKQLLRKMQIDPDRTNRFEQYRLLLVSNLMKIITTYESQNGKVMNLFPKNVPQIQLARGDHSEDEDTAMGGTTTTGRDLKEFHMFPLLPAELQREIFEMAMDDIGPRAVQPYVVRGIVKVTRRAPALFHVNHEARDVCMNSTLSKYQKVRAIQDYRGHRPSHLNVGFWFNPEKDILYLGRRSLALCTVSHATHTIHHQMPDFMAAVKSVAFYVQDYRGPIFKQVSMFSNAVNFIAVYDDEWLSFEPHHTTLHVYMTITVDFSEHDAQGNRGVLKRIETFDDGSHSWPPDWQLFNARVHNVKESWIAGEAARVADWNNDHQDPADHITARTGVLKFSLAAAMRCEKEYFLPKTSKFHPLYDPRAPQAYAFEEEEALSRIYRNDDHHGGMTDAQQWLNERQKISQERKEIARQTEELNAKIEALKKQRQAMVVIRAKHDIAHARMERGRAQMEELRDIIVEQIGKLNGAKEALAEEFNTQMNNPVFLDKFTANYAKFLEGNGEGEHTEQLIKELPMMKELDGTKVIVEKMAEFAAENAARTAAETAAENDIENVDAEIFDVDNTENDDVEMSG</sequence>
<comment type="caution">
    <text evidence="3">The sequence shown here is derived from an EMBL/GenBank/DDBJ whole genome shotgun (WGS) entry which is preliminary data.</text>
</comment>
<dbReference type="PANTHER" id="PTHR35910:SF1">
    <property type="entry name" value="2EXR DOMAIN-CONTAINING PROTEIN"/>
    <property type="match status" value="1"/>
</dbReference>
<gene>
    <name evidence="3" type="ORF">HYFRA_00013747</name>
</gene>
<feature type="domain" description="2EXR" evidence="2">
    <location>
        <begin position="260"/>
        <end position="354"/>
    </location>
</feature>
<organism evidence="3 4">
    <name type="scientific">Hymenoscyphus fraxineus</name>
    <dbReference type="NCBI Taxonomy" id="746836"/>
    <lineage>
        <taxon>Eukaryota</taxon>
        <taxon>Fungi</taxon>
        <taxon>Dikarya</taxon>
        <taxon>Ascomycota</taxon>
        <taxon>Pezizomycotina</taxon>
        <taxon>Leotiomycetes</taxon>
        <taxon>Helotiales</taxon>
        <taxon>Helotiaceae</taxon>
        <taxon>Hymenoscyphus</taxon>
    </lineage>
</organism>
<dbReference type="AlphaFoldDB" id="A0A9N9LCZ2"/>
<protein>
    <recommendedName>
        <fullName evidence="2">2EXR domain-containing protein</fullName>
    </recommendedName>
</protein>